<organism evidence="2 3">
    <name type="scientific">Nocardia pseudobrasiliensis</name>
    <dbReference type="NCBI Taxonomy" id="45979"/>
    <lineage>
        <taxon>Bacteria</taxon>
        <taxon>Bacillati</taxon>
        <taxon>Actinomycetota</taxon>
        <taxon>Actinomycetes</taxon>
        <taxon>Mycobacteriales</taxon>
        <taxon>Nocardiaceae</taxon>
        <taxon>Nocardia</taxon>
    </lineage>
</organism>
<protein>
    <submittedName>
        <fullName evidence="2">Uncharacterized protein YbjT (DUF2867 family)</fullName>
    </submittedName>
</protein>
<reference evidence="2 3" key="1">
    <citation type="submission" date="2018-07" db="EMBL/GenBank/DDBJ databases">
        <title>Genomic Encyclopedia of Type Strains, Phase IV (KMG-IV): sequencing the most valuable type-strain genomes for metagenomic binning, comparative biology and taxonomic classification.</title>
        <authorList>
            <person name="Goeker M."/>
        </authorList>
    </citation>
    <scope>NUCLEOTIDE SEQUENCE [LARGE SCALE GENOMIC DNA]</scope>
    <source>
        <strain evidence="2 3">DSM 44290</strain>
    </source>
</reference>
<dbReference type="Proteomes" id="UP000254869">
    <property type="component" value="Unassembled WGS sequence"/>
</dbReference>
<dbReference type="EMBL" id="QQBC01000012">
    <property type="protein sequence ID" value="RDI62718.1"/>
    <property type="molecule type" value="Genomic_DNA"/>
</dbReference>
<dbReference type="InterPro" id="IPR051604">
    <property type="entry name" value="Ergot_Alk_Oxidoreductase"/>
</dbReference>
<sequence>MAILVTGATGSVGRLVVDELVARGVADVRALTVNPDRAGLPAGVDVVKGYLGRPETLPAALDGVDTVYLAPMPAKVKDFAEAARRAGVKRVVVLSGENADAEARSPEEFWFYYACEHAVETAGFDWTHLRPGVFMNNTLGWAEAIRADGVVRAPYGQAVQTPIALADIAAVAAVALLEDGHVGEKYVLSGPEAITQIDQVRLIGEALGKPVEWEELSPDQARALWSSQGMLADVAEFLLEGFAQTLRDPQAPVTTVTDLTGRPGITFAEWAREHADRFA</sequence>
<dbReference type="AlphaFoldDB" id="A0A370HW54"/>
<dbReference type="RefSeq" id="WP_067999322.1">
    <property type="nucleotide sequence ID" value="NZ_QQBC01000012.1"/>
</dbReference>
<evidence type="ECO:0000313" key="3">
    <source>
        <dbReference type="Proteomes" id="UP000254869"/>
    </source>
</evidence>
<accession>A0A370HW54</accession>
<evidence type="ECO:0000259" key="1">
    <source>
        <dbReference type="Pfam" id="PF13460"/>
    </source>
</evidence>
<proteinExistence type="predicted"/>
<name>A0A370HW54_9NOCA</name>
<dbReference type="InterPro" id="IPR036291">
    <property type="entry name" value="NAD(P)-bd_dom_sf"/>
</dbReference>
<gene>
    <name evidence="2" type="ORF">DFR76_11235</name>
</gene>
<dbReference type="STRING" id="1210086.GCA_001613105_03762"/>
<dbReference type="Pfam" id="PF13460">
    <property type="entry name" value="NAD_binding_10"/>
    <property type="match status" value="1"/>
</dbReference>
<dbReference type="InterPro" id="IPR016040">
    <property type="entry name" value="NAD(P)-bd_dom"/>
</dbReference>
<dbReference type="PANTHER" id="PTHR43162">
    <property type="match status" value="1"/>
</dbReference>
<feature type="domain" description="NAD(P)-binding" evidence="1">
    <location>
        <begin position="7"/>
        <end position="177"/>
    </location>
</feature>
<dbReference type="PANTHER" id="PTHR43162:SF1">
    <property type="entry name" value="PRESTALK A DIFFERENTIATION PROTEIN A"/>
    <property type="match status" value="1"/>
</dbReference>
<dbReference type="Gene3D" id="3.40.50.720">
    <property type="entry name" value="NAD(P)-binding Rossmann-like Domain"/>
    <property type="match status" value="1"/>
</dbReference>
<comment type="caution">
    <text evidence="2">The sequence shown here is derived from an EMBL/GenBank/DDBJ whole genome shotgun (WGS) entry which is preliminary data.</text>
</comment>
<evidence type="ECO:0000313" key="2">
    <source>
        <dbReference type="EMBL" id="RDI62718.1"/>
    </source>
</evidence>
<keyword evidence="3" id="KW-1185">Reference proteome</keyword>
<dbReference type="SUPFAM" id="SSF51735">
    <property type="entry name" value="NAD(P)-binding Rossmann-fold domains"/>
    <property type="match status" value="1"/>
</dbReference>
<dbReference type="Gene3D" id="3.90.25.10">
    <property type="entry name" value="UDP-galactose 4-epimerase, domain 1"/>
    <property type="match status" value="1"/>
</dbReference>